<comment type="subcellular location">
    <subcellularLocation>
        <location evidence="1">Membrane</location>
        <topology evidence="1">Multi-pass membrane protein</topology>
    </subcellularLocation>
</comment>
<dbReference type="GO" id="GO:0005789">
    <property type="term" value="C:endoplasmic reticulum membrane"/>
    <property type="evidence" value="ECO:0007669"/>
    <property type="project" value="TreeGrafter"/>
</dbReference>
<feature type="transmembrane region" description="Helical" evidence="19">
    <location>
        <begin position="318"/>
        <end position="337"/>
    </location>
</feature>
<evidence type="ECO:0000256" key="2">
    <source>
        <dbReference type="ARBA" id="ARBA00005402"/>
    </source>
</evidence>
<evidence type="ECO:0000256" key="17">
    <source>
        <dbReference type="ARBA" id="ARBA00060577"/>
    </source>
</evidence>
<dbReference type="PANTHER" id="PTHR21257">
    <property type="entry name" value="DELTA(14)-STEROL REDUCTASE"/>
    <property type="match status" value="1"/>
</dbReference>
<evidence type="ECO:0000256" key="14">
    <source>
        <dbReference type="ARBA" id="ARBA00023221"/>
    </source>
</evidence>
<dbReference type="FunFam" id="1.20.120.1630:FF:000011">
    <property type="entry name" value="Delta(14)-sterol reductase"/>
    <property type="match status" value="1"/>
</dbReference>
<keyword evidence="14" id="KW-0753">Steroid metabolism</keyword>
<evidence type="ECO:0000256" key="11">
    <source>
        <dbReference type="ARBA" id="ARBA00023098"/>
    </source>
</evidence>
<dbReference type="InterPro" id="IPR001171">
    <property type="entry name" value="ERG24_DHCR-like"/>
</dbReference>
<evidence type="ECO:0000256" key="13">
    <source>
        <dbReference type="ARBA" id="ARBA00023166"/>
    </source>
</evidence>
<keyword evidence="5 19" id="KW-0812">Transmembrane</keyword>
<comment type="pathway">
    <text evidence="17">Steroid biosynthesis.</text>
</comment>
<reference evidence="20" key="1">
    <citation type="submission" date="2023-06" db="EMBL/GenBank/DDBJ databases">
        <authorList>
            <consortium name="Lawrence Berkeley National Laboratory"/>
            <person name="Ahrendt S."/>
            <person name="Sahu N."/>
            <person name="Indic B."/>
            <person name="Wong-Bajracharya J."/>
            <person name="Merenyi Z."/>
            <person name="Ke H.-M."/>
            <person name="Monk M."/>
            <person name="Kocsube S."/>
            <person name="Drula E."/>
            <person name="Lipzen A."/>
            <person name="Balint B."/>
            <person name="Henrissat B."/>
            <person name="Andreopoulos B."/>
            <person name="Martin F.M."/>
            <person name="Harder C.B."/>
            <person name="Rigling D."/>
            <person name="Ford K.L."/>
            <person name="Foster G.D."/>
            <person name="Pangilinan J."/>
            <person name="Papanicolaou A."/>
            <person name="Barry K."/>
            <person name="LaButti K."/>
            <person name="Viragh M."/>
            <person name="Koriabine M."/>
            <person name="Yan M."/>
            <person name="Riley R."/>
            <person name="Champramary S."/>
            <person name="Plett K.L."/>
            <person name="Tsai I.J."/>
            <person name="Slot J."/>
            <person name="Sipos G."/>
            <person name="Plett J."/>
            <person name="Nagy L.G."/>
            <person name="Grigoriev I.V."/>
        </authorList>
    </citation>
    <scope>NUCLEOTIDE SEQUENCE</scope>
    <source>
        <strain evidence="20">HWK02</strain>
    </source>
</reference>
<evidence type="ECO:0000256" key="6">
    <source>
        <dbReference type="ARBA" id="ARBA00022857"/>
    </source>
</evidence>
<evidence type="ECO:0000256" key="1">
    <source>
        <dbReference type="ARBA" id="ARBA00004141"/>
    </source>
</evidence>
<dbReference type="InterPro" id="IPR018083">
    <property type="entry name" value="Sterol_reductase_CS"/>
</dbReference>
<dbReference type="PROSITE" id="PS01018">
    <property type="entry name" value="STEROL_REDUCT_2"/>
    <property type="match status" value="1"/>
</dbReference>
<keyword evidence="11" id="KW-0443">Lipid metabolism</keyword>
<evidence type="ECO:0000256" key="8">
    <source>
        <dbReference type="ARBA" id="ARBA00022989"/>
    </source>
</evidence>
<dbReference type="AlphaFoldDB" id="A0AA39V0C7"/>
<evidence type="ECO:0000313" key="20">
    <source>
        <dbReference type="EMBL" id="KAK0500430.1"/>
    </source>
</evidence>
<evidence type="ECO:0000256" key="10">
    <source>
        <dbReference type="ARBA" id="ARBA00023011"/>
    </source>
</evidence>
<evidence type="ECO:0000256" key="12">
    <source>
        <dbReference type="ARBA" id="ARBA00023136"/>
    </source>
</evidence>
<evidence type="ECO:0000256" key="7">
    <source>
        <dbReference type="ARBA" id="ARBA00022955"/>
    </source>
</evidence>
<organism evidence="20 21">
    <name type="scientific">Armillaria luteobubalina</name>
    <dbReference type="NCBI Taxonomy" id="153913"/>
    <lineage>
        <taxon>Eukaryota</taxon>
        <taxon>Fungi</taxon>
        <taxon>Dikarya</taxon>
        <taxon>Basidiomycota</taxon>
        <taxon>Agaricomycotina</taxon>
        <taxon>Agaricomycetes</taxon>
        <taxon>Agaricomycetidae</taxon>
        <taxon>Agaricales</taxon>
        <taxon>Marasmiineae</taxon>
        <taxon>Physalacriaceae</taxon>
        <taxon>Armillaria</taxon>
    </lineage>
</organism>
<dbReference type="EMBL" id="JAUEPU010000008">
    <property type="protein sequence ID" value="KAK0500430.1"/>
    <property type="molecule type" value="Genomic_DNA"/>
</dbReference>
<keyword evidence="10" id="KW-0756">Sterol biosynthesis</keyword>
<dbReference type="GO" id="GO:0006696">
    <property type="term" value="P:ergosterol biosynthetic process"/>
    <property type="evidence" value="ECO:0007669"/>
    <property type="project" value="TreeGrafter"/>
</dbReference>
<dbReference type="Gene3D" id="1.20.120.1630">
    <property type="match status" value="1"/>
</dbReference>
<dbReference type="PANTHER" id="PTHR21257:SF52">
    <property type="entry name" value="DELTA(14)-STEROL REDUCTASE TM7SF2"/>
    <property type="match status" value="1"/>
</dbReference>
<keyword evidence="6" id="KW-0521">NADP</keyword>
<keyword evidence="12 19" id="KW-0472">Membrane</keyword>
<feature type="transmembrane region" description="Helical" evidence="19">
    <location>
        <begin position="145"/>
        <end position="165"/>
    </location>
</feature>
<name>A0AA39V0C7_9AGAR</name>
<dbReference type="EC" id="1.3.1.70" evidence="3"/>
<protein>
    <recommendedName>
        <fullName evidence="18">Delta(14)-sterol reductase</fullName>
        <ecNumber evidence="3">1.3.1.70</ecNumber>
    </recommendedName>
    <alternativeName>
        <fullName evidence="15">C-14 sterol reductase</fullName>
    </alternativeName>
    <alternativeName>
        <fullName evidence="16">Sterol C14-reductase</fullName>
    </alternativeName>
</protein>
<feature type="transmembrane region" description="Helical" evidence="19">
    <location>
        <begin position="113"/>
        <end position="130"/>
    </location>
</feature>
<evidence type="ECO:0000313" key="21">
    <source>
        <dbReference type="Proteomes" id="UP001175228"/>
    </source>
</evidence>
<keyword evidence="4" id="KW-0444">Lipid biosynthesis</keyword>
<dbReference type="Pfam" id="PF01222">
    <property type="entry name" value="ERG4_ERG24"/>
    <property type="match status" value="1"/>
</dbReference>
<evidence type="ECO:0000256" key="18">
    <source>
        <dbReference type="ARBA" id="ARBA00069705"/>
    </source>
</evidence>
<evidence type="ECO:0000256" key="16">
    <source>
        <dbReference type="ARBA" id="ARBA00031227"/>
    </source>
</evidence>
<sequence>MSKPDLNPRTTHYEFFGPPGALFVTLTVPITTYALYFGCSEETGGCPPTLAGIPDRVSLAVSSLEWWKGLWDTEATCIYLAWYAFCVIAWAALPGDQIEGVTLRTGEKKKYKINAFSTFLLAMGITVGIIQKNGPEAFTFFYDKWVGFITASLLMSFVQGLYVYAMSFRQGRLLALGGNSGNFIYDFFIGRELNPSIGSFDIKSFNELRPGLILWTLIDIGMVCEQAVRRGGFTNVTDSMWLVLLFQSWYVVDGLYNEVRSRTHVKRAILTGVKPAIFTTMDITTDGFGFMLSVGDLAWVPFTYSLQARYLAFKPVELGPLLTAVVFLANTTGYYIFRTANGEKNDFRNGKNPKNLEYFTTTSGSKLLTSGWWGRSRHPNYFGDILMALAWSLPTGFDTPITYFYVSYFAVLLIHRQYRDDENCKKKYGEDWDEYKKMVPYRIIPYVY</sequence>
<accession>A0AA39V0C7</accession>
<keyword evidence="13" id="KW-1207">Sterol metabolism</keyword>
<evidence type="ECO:0000256" key="9">
    <source>
        <dbReference type="ARBA" id="ARBA00023002"/>
    </source>
</evidence>
<evidence type="ECO:0000256" key="5">
    <source>
        <dbReference type="ARBA" id="ARBA00022692"/>
    </source>
</evidence>
<evidence type="ECO:0000256" key="4">
    <source>
        <dbReference type="ARBA" id="ARBA00022516"/>
    </source>
</evidence>
<keyword evidence="8 19" id="KW-1133">Transmembrane helix</keyword>
<dbReference type="GO" id="GO:0050613">
    <property type="term" value="F:Delta14-sterol reductase activity"/>
    <property type="evidence" value="ECO:0007669"/>
    <property type="project" value="UniProtKB-EC"/>
</dbReference>
<evidence type="ECO:0000256" key="19">
    <source>
        <dbReference type="SAM" id="Phobius"/>
    </source>
</evidence>
<evidence type="ECO:0000256" key="15">
    <source>
        <dbReference type="ARBA" id="ARBA00030165"/>
    </source>
</evidence>
<comment type="caution">
    <text evidence="20">The sequence shown here is derived from an EMBL/GenBank/DDBJ whole genome shotgun (WGS) entry which is preliminary data.</text>
</comment>
<keyword evidence="7" id="KW-0752">Steroid biosynthesis</keyword>
<comment type="similarity">
    <text evidence="2">Belongs to the ERG4/ERG24 family.</text>
</comment>
<dbReference type="Proteomes" id="UP001175228">
    <property type="component" value="Unassembled WGS sequence"/>
</dbReference>
<gene>
    <name evidence="20" type="ORF">EDD18DRAFT_1349309</name>
</gene>
<keyword evidence="9" id="KW-0560">Oxidoreductase</keyword>
<proteinExistence type="inferred from homology"/>
<keyword evidence="21" id="KW-1185">Reference proteome</keyword>
<evidence type="ECO:0000256" key="3">
    <source>
        <dbReference type="ARBA" id="ARBA00012413"/>
    </source>
</evidence>